<evidence type="ECO:0000256" key="7">
    <source>
        <dbReference type="SAM" id="Phobius"/>
    </source>
</evidence>
<accession>A0A0H5RPP9</accession>
<keyword evidence="4 7" id="KW-1133">Transmembrane helix</keyword>
<dbReference type="GO" id="GO:0005637">
    <property type="term" value="C:nuclear inner membrane"/>
    <property type="evidence" value="ECO:0007669"/>
    <property type="project" value="UniProtKB-SubCell"/>
</dbReference>
<evidence type="ECO:0000313" key="9">
    <source>
        <dbReference type="EMBL" id="CRZ10699.1"/>
    </source>
</evidence>
<dbReference type="InterPro" id="IPR040041">
    <property type="entry name" value="TMEM201"/>
</dbReference>
<sequence>MLSGPLIVALIAVGVCIIVGRVCYRRRALHCHFCCRFVGDVLPPTIASGSWYCPFDDCGQYNGFTESGDYDRHLPEQSDSCYNFRVHRPQFYRKTISTPVLCPQCQCQQALKIQAMSLAQSISESSEIEKQFPLCDPCRAAVCIRLKEISNRIRSFGTPLGISEVIEKEYGGHWDICRLLLCLLDIVTVIQALAGVEFSRQHLYLTHFEHTSVFSVLAEHECKLVIVKFIVSIFLMHKSFLYCAFSGTDLLIMVFLGHDVPFGAISRVIPSYYPLISTLRLFSLMVRVAAVLIAVLAPAPRSISQPPYRANCPSIPRSSPFDPSQMSIVDHDETRPQSHHNSNADLVRPSSLSISGLGYSLSALESSNGCDVEDLIAGISLNQSKTLSKPRISHQNVQPIGSRSLFGLPSLLSFVVITFVMNWYSSLRITRYLYLISLTLLMSFGPKYPRSIPLSAFLLLRQCDVSSIVANSIKSIAADHGLDVIGLVCVAAVFFIDWAHLRSLTRLLDGIR</sequence>
<dbReference type="EMBL" id="HACM01010257">
    <property type="protein sequence ID" value="CRZ10699.1"/>
    <property type="molecule type" value="Transcribed_RNA"/>
</dbReference>
<evidence type="ECO:0000256" key="4">
    <source>
        <dbReference type="ARBA" id="ARBA00022989"/>
    </source>
</evidence>
<dbReference type="Pfam" id="PF09779">
    <property type="entry name" value="Ima1_N"/>
    <property type="match status" value="1"/>
</dbReference>
<evidence type="ECO:0000256" key="2">
    <source>
        <dbReference type="ARBA" id="ARBA00007600"/>
    </source>
</evidence>
<keyword evidence="6" id="KW-0539">Nucleus</keyword>
<dbReference type="InterPro" id="IPR018617">
    <property type="entry name" value="Ima1_N"/>
</dbReference>
<evidence type="ECO:0000256" key="6">
    <source>
        <dbReference type="ARBA" id="ARBA00023242"/>
    </source>
</evidence>
<comment type="similarity">
    <text evidence="2">Belongs to the TMEM201 family.</text>
</comment>
<feature type="transmembrane region" description="Helical" evidence="7">
    <location>
        <begin position="6"/>
        <end position="24"/>
    </location>
</feature>
<name>A0A0H5RPP9_9EUKA</name>
<feature type="transmembrane region" description="Helical" evidence="7">
    <location>
        <begin position="405"/>
        <end position="425"/>
    </location>
</feature>
<evidence type="ECO:0000256" key="5">
    <source>
        <dbReference type="ARBA" id="ARBA00023136"/>
    </source>
</evidence>
<keyword evidence="5 7" id="KW-0472">Membrane</keyword>
<evidence type="ECO:0000256" key="3">
    <source>
        <dbReference type="ARBA" id="ARBA00022692"/>
    </source>
</evidence>
<feature type="transmembrane region" description="Helical" evidence="7">
    <location>
        <begin position="278"/>
        <end position="299"/>
    </location>
</feature>
<proteinExistence type="inferred from homology"/>
<organism evidence="9">
    <name type="scientific">Spongospora subterranea</name>
    <dbReference type="NCBI Taxonomy" id="70186"/>
    <lineage>
        <taxon>Eukaryota</taxon>
        <taxon>Sar</taxon>
        <taxon>Rhizaria</taxon>
        <taxon>Endomyxa</taxon>
        <taxon>Phytomyxea</taxon>
        <taxon>Plasmodiophorida</taxon>
        <taxon>Plasmodiophoridae</taxon>
        <taxon>Spongospora</taxon>
    </lineage>
</organism>
<reference evidence="9" key="1">
    <citation type="submission" date="2015-04" db="EMBL/GenBank/DDBJ databases">
        <title>The genome sequence of the plant pathogenic Rhizarian Plasmodiophora brassicae reveals insights in its biotrophic life cycle and the origin of chitin synthesis.</title>
        <authorList>
            <person name="Schwelm A."/>
            <person name="Fogelqvist J."/>
            <person name="Knaust A."/>
            <person name="Julke S."/>
            <person name="Lilja T."/>
            <person name="Dhandapani V."/>
            <person name="Bonilla-Rosso G."/>
            <person name="Karlsson M."/>
            <person name="Shevchenko A."/>
            <person name="Choi S.R."/>
            <person name="Kim H.G."/>
            <person name="Park J.Y."/>
            <person name="Lim Y.P."/>
            <person name="Ludwig-Muller J."/>
            <person name="Dixelius C."/>
        </authorList>
    </citation>
    <scope>NUCLEOTIDE SEQUENCE</scope>
    <source>
        <tissue evidence="9">Potato root galls</tissue>
    </source>
</reference>
<dbReference type="AlphaFoldDB" id="A0A0H5RPP9"/>
<dbReference type="GO" id="GO:0051015">
    <property type="term" value="F:actin filament binding"/>
    <property type="evidence" value="ECO:0007669"/>
    <property type="project" value="TreeGrafter"/>
</dbReference>
<feature type="transmembrane region" description="Helical" evidence="7">
    <location>
        <begin position="239"/>
        <end position="258"/>
    </location>
</feature>
<dbReference type="PANTHER" id="PTHR28646">
    <property type="entry name" value="TRANSMEMBRANE PROTEIN 201"/>
    <property type="match status" value="1"/>
</dbReference>
<dbReference type="PANTHER" id="PTHR28646:SF1">
    <property type="entry name" value="TRANSMEMBRANE PROTEIN 201"/>
    <property type="match status" value="1"/>
</dbReference>
<dbReference type="GO" id="GO:0030473">
    <property type="term" value="P:nuclear migration along microtubule"/>
    <property type="evidence" value="ECO:0007669"/>
    <property type="project" value="TreeGrafter"/>
</dbReference>
<keyword evidence="3 7" id="KW-0812">Transmembrane</keyword>
<feature type="domain" description="Ima1 N-terminal" evidence="8">
    <location>
        <begin position="30"/>
        <end position="141"/>
    </location>
</feature>
<protein>
    <recommendedName>
        <fullName evidence="8">Ima1 N-terminal domain-containing protein</fullName>
    </recommendedName>
</protein>
<comment type="subcellular location">
    <subcellularLocation>
        <location evidence="1">Nucleus inner membrane</location>
        <topology evidence="1">Multi-pass membrane protein</topology>
    </subcellularLocation>
</comment>
<evidence type="ECO:0000259" key="8">
    <source>
        <dbReference type="Pfam" id="PF09779"/>
    </source>
</evidence>
<evidence type="ECO:0000256" key="1">
    <source>
        <dbReference type="ARBA" id="ARBA00004473"/>
    </source>
</evidence>